<dbReference type="Pfam" id="PF13391">
    <property type="entry name" value="HNH_2"/>
    <property type="match status" value="1"/>
</dbReference>
<dbReference type="AlphaFoldDB" id="A0AAD5Y3T8"/>
<comment type="caution">
    <text evidence="4">The sequence shown here is derived from an EMBL/GenBank/DDBJ whole genome shotgun (WGS) entry which is preliminary data.</text>
</comment>
<feature type="coiled-coil region" evidence="1">
    <location>
        <begin position="46"/>
        <end position="73"/>
    </location>
</feature>
<evidence type="ECO:0000256" key="2">
    <source>
        <dbReference type="SAM" id="MobiDB-lite"/>
    </source>
</evidence>
<evidence type="ECO:0000313" key="5">
    <source>
        <dbReference type="Proteomes" id="UP001210925"/>
    </source>
</evidence>
<feature type="region of interest" description="Disordered" evidence="2">
    <location>
        <begin position="106"/>
        <end position="129"/>
    </location>
</feature>
<dbReference type="EMBL" id="JADGKB010000098">
    <property type="protein sequence ID" value="KAJ3253880.1"/>
    <property type="molecule type" value="Genomic_DNA"/>
</dbReference>
<evidence type="ECO:0000256" key="1">
    <source>
        <dbReference type="SAM" id="Coils"/>
    </source>
</evidence>
<evidence type="ECO:0000313" key="4">
    <source>
        <dbReference type="EMBL" id="KAJ3253880.1"/>
    </source>
</evidence>
<feature type="compositionally biased region" description="Polar residues" evidence="2">
    <location>
        <begin position="110"/>
        <end position="123"/>
    </location>
</feature>
<proteinExistence type="predicted"/>
<protein>
    <recommendedName>
        <fullName evidence="3">HNH nuclease domain-containing protein</fullName>
    </recommendedName>
</protein>
<dbReference type="InterPro" id="IPR003615">
    <property type="entry name" value="HNH_nuc"/>
</dbReference>
<feature type="domain" description="HNH nuclease" evidence="3">
    <location>
        <begin position="155"/>
        <end position="205"/>
    </location>
</feature>
<keyword evidence="1" id="KW-0175">Coiled coil</keyword>
<reference evidence="4" key="1">
    <citation type="submission" date="2020-05" db="EMBL/GenBank/DDBJ databases">
        <title>Phylogenomic resolution of chytrid fungi.</title>
        <authorList>
            <person name="Stajich J.E."/>
            <person name="Amses K."/>
            <person name="Simmons R."/>
            <person name="Seto K."/>
            <person name="Myers J."/>
            <person name="Bonds A."/>
            <person name="Quandt C.A."/>
            <person name="Barry K."/>
            <person name="Liu P."/>
            <person name="Grigoriev I."/>
            <person name="Longcore J.E."/>
            <person name="James T.Y."/>
        </authorList>
    </citation>
    <scope>NUCLEOTIDE SEQUENCE</scope>
    <source>
        <strain evidence="4">PLAUS21</strain>
    </source>
</reference>
<keyword evidence="5" id="KW-1185">Reference proteome</keyword>
<gene>
    <name evidence="4" type="ORF">HK103_007680</name>
</gene>
<organism evidence="4 5">
    <name type="scientific">Boothiomyces macroporosus</name>
    <dbReference type="NCBI Taxonomy" id="261099"/>
    <lineage>
        <taxon>Eukaryota</taxon>
        <taxon>Fungi</taxon>
        <taxon>Fungi incertae sedis</taxon>
        <taxon>Chytridiomycota</taxon>
        <taxon>Chytridiomycota incertae sedis</taxon>
        <taxon>Chytridiomycetes</taxon>
        <taxon>Rhizophydiales</taxon>
        <taxon>Terramycetaceae</taxon>
        <taxon>Boothiomyces</taxon>
    </lineage>
</organism>
<dbReference type="Proteomes" id="UP001210925">
    <property type="component" value="Unassembled WGS sequence"/>
</dbReference>
<sequence length="342" mass="39400">MDIRSRTKQKLKERYPQLDENAIPEKNERGKWKLPNKLGFLLGIILEGLEEDVQALDELLNRNQEEVEKELELSPENLLKSTLYIPTFIDRLFNFYIATFHKNYSDSESCRTPASSRPSSAESITKEPKELTHKNLKNNVEKRDGVCLFCWDVLECEGSHIISQKTINPVPDDESSVLTKCGLQNKHQIQNGMLLCNKCHSQFDKLKRYVDEVDGRLVVKIVNETNDTTSEKHRKWKRDVRNLKNNRISNLEDWNDDRQAILDNGEMPLYFVNNNESIQPNRAALAFHKTACLIWRMAGGAETEDEECWDDEPGPVNTAELKRRFNISGSDATLYPVSCTPT</sequence>
<accession>A0AAD5Y3T8</accession>
<evidence type="ECO:0000259" key="3">
    <source>
        <dbReference type="Pfam" id="PF13391"/>
    </source>
</evidence>
<name>A0AAD5Y3T8_9FUNG</name>